<dbReference type="Pfam" id="PF02657">
    <property type="entry name" value="SufE"/>
    <property type="match status" value="1"/>
</dbReference>
<dbReference type="Gene3D" id="3.90.1010.10">
    <property type="match status" value="1"/>
</dbReference>
<comment type="caution">
    <text evidence="3">The sequence shown here is derived from an EMBL/GenBank/DDBJ whole genome shotgun (WGS) entry which is preliminary data.</text>
</comment>
<dbReference type="RefSeq" id="WP_037356867.1">
    <property type="nucleotide sequence ID" value="NZ_BHZF01000001.1"/>
</dbReference>
<name>A0A369ABI6_9FLAO</name>
<organism evidence="3 4">
    <name type="scientific">Schleiferia thermophila</name>
    <dbReference type="NCBI Taxonomy" id="884107"/>
    <lineage>
        <taxon>Bacteria</taxon>
        <taxon>Pseudomonadati</taxon>
        <taxon>Bacteroidota</taxon>
        <taxon>Flavobacteriia</taxon>
        <taxon>Flavobacteriales</taxon>
        <taxon>Schleiferiaceae</taxon>
        <taxon>Schleiferia</taxon>
    </lineage>
</organism>
<reference evidence="3 4" key="1">
    <citation type="submission" date="2018-07" db="EMBL/GenBank/DDBJ databases">
        <title>Genomic Encyclopedia of Type Strains, Phase IV (KMG-IV): sequencing the most valuable type-strain genomes for metagenomic binning, comparative biology and taxonomic classification.</title>
        <authorList>
            <person name="Goeker M."/>
        </authorList>
    </citation>
    <scope>NUCLEOTIDE SEQUENCE [LARGE SCALE GENOMIC DNA]</scope>
    <source>
        <strain evidence="3 4">DSM 21410</strain>
    </source>
</reference>
<dbReference type="SUPFAM" id="SSF82649">
    <property type="entry name" value="SufE/NifU"/>
    <property type="match status" value="1"/>
</dbReference>
<dbReference type="Proteomes" id="UP000253517">
    <property type="component" value="Unassembled WGS sequence"/>
</dbReference>
<dbReference type="EMBL" id="QPJS01000001">
    <property type="protein sequence ID" value="RCX05748.1"/>
    <property type="molecule type" value="Genomic_DNA"/>
</dbReference>
<evidence type="ECO:0000313" key="4">
    <source>
        <dbReference type="Proteomes" id="UP000253517"/>
    </source>
</evidence>
<dbReference type="InterPro" id="IPR003808">
    <property type="entry name" value="Fe-S_metab-assoc_dom"/>
</dbReference>
<comment type="similarity">
    <text evidence="1">Belongs to the SufE family.</text>
</comment>
<gene>
    <name evidence="3" type="ORF">DES35_1011037</name>
</gene>
<proteinExistence type="inferred from homology"/>
<dbReference type="AlphaFoldDB" id="A0A369ABI6"/>
<evidence type="ECO:0000313" key="3">
    <source>
        <dbReference type="EMBL" id="RCX05748.1"/>
    </source>
</evidence>
<accession>A0A369ABI6</accession>
<evidence type="ECO:0000259" key="2">
    <source>
        <dbReference type="Pfam" id="PF02657"/>
    </source>
</evidence>
<dbReference type="PANTHER" id="PTHR43597:SF5">
    <property type="entry name" value="SUFE-LIKE PROTEIN 2, CHLOROPLASTIC"/>
    <property type="match status" value="1"/>
</dbReference>
<sequence>MSSIAEIQQEIVDEFEMLEDWDQKYEYLIEIGKELKPLAPSYKVDENLIKGCQSRVWLHAWRDESGNIRYAADSDAIITKGIIALLIRVFDNQKAEDILHASTDFISKIGLHQHLSPTRANGLLAMVKQIKYYALALSKISNPI</sequence>
<evidence type="ECO:0000256" key="1">
    <source>
        <dbReference type="ARBA" id="ARBA00010282"/>
    </source>
</evidence>
<dbReference type="PANTHER" id="PTHR43597">
    <property type="entry name" value="SULFUR ACCEPTOR PROTEIN CSDE"/>
    <property type="match status" value="1"/>
</dbReference>
<protein>
    <submittedName>
        <fullName evidence="3">Cysteine desulfuration protein SufE</fullName>
    </submittedName>
</protein>
<keyword evidence="4" id="KW-1185">Reference proteome</keyword>
<feature type="domain" description="Fe-S metabolism associated" evidence="2">
    <location>
        <begin position="12"/>
        <end position="131"/>
    </location>
</feature>